<feature type="domain" description="Aldehyde dehydrogenase" evidence="4">
    <location>
        <begin position="16"/>
        <end position="109"/>
    </location>
</feature>
<name>A0A239LZQ7_9BURK</name>
<protein>
    <submittedName>
        <fullName evidence="5">Aldehyde dehydrogenase family protein</fullName>
    </submittedName>
</protein>
<dbReference type="GO" id="GO:0016491">
    <property type="term" value="F:oxidoreductase activity"/>
    <property type="evidence" value="ECO:0007669"/>
    <property type="project" value="UniProtKB-KW"/>
</dbReference>
<feature type="non-terminal residue" evidence="5">
    <location>
        <position position="113"/>
    </location>
</feature>
<evidence type="ECO:0000313" key="6">
    <source>
        <dbReference type="Proteomes" id="UP000198284"/>
    </source>
</evidence>
<dbReference type="SUPFAM" id="SSF53720">
    <property type="entry name" value="ALDH-like"/>
    <property type="match status" value="1"/>
</dbReference>
<keyword evidence="6" id="KW-1185">Reference proteome</keyword>
<dbReference type="Proteomes" id="UP000198284">
    <property type="component" value="Unassembled WGS sequence"/>
</dbReference>
<dbReference type="OrthoDB" id="9175414at2"/>
<evidence type="ECO:0000256" key="2">
    <source>
        <dbReference type="ARBA" id="ARBA00023002"/>
    </source>
</evidence>
<evidence type="ECO:0000259" key="4">
    <source>
        <dbReference type="Pfam" id="PF00171"/>
    </source>
</evidence>
<sequence length="113" mass="11285">MLKTDLLIGGESQAASNGATFERRNPLDGSVATVAPAATVADAIAAVEAAERAFPAWAAMGPGERRGLLMKAAQALEAKADAFAAAVAAETGGSAMWSGFNVHLAAGMLLEAA</sequence>
<dbReference type="InterPro" id="IPR016161">
    <property type="entry name" value="Ald_DH/histidinol_DH"/>
</dbReference>
<evidence type="ECO:0000256" key="1">
    <source>
        <dbReference type="ARBA" id="ARBA00009986"/>
    </source>
</evidence>
<comment type="similarity">
    <text evidence="1">Belongs to the aldehyde dehydrogenase family.</text>
</comment>
<evidence type="ECO:0000313" key="5">
    <source>
        <dbReference type="EMBL" id="SNT35875.1"/>
    </source>
</evidence>
<dbReference type="PANTHER" id="PTHR42986:SF1">
    <property type="entry name" value="BENZALDEHYDE DEHYDROGENASE YFMT"/>
    <property type="match status" value="1"/>
</dbReference>
<evidence type="ECO:0000256" key="3">
    <source>
        <dbReference type="ARBA" id="ARBA00023027"/>
    </source>
</evidence>
<accession>A0A239LZQ7</accession>
<organism evidence="5 6">
    <name type="scientific">Noviherbaspirillum humi</name>
    <dbReference type="NCBI Taxonomy" id="1688639"/>
    <lineage>
        <taxon>Bacteria</taxon>
        <taxon>Pseudomonadati</taxon>
        <taxon>Pseudomonadota</taxon>
        <taxon>Betaproteobacteria</taxon>
        <taxon>Burkholderiales</taxon>
        <taxon>Oxalobacteraceae</taxon>
        <taxon>Noviherbaspirillum</taxon>
    </lineage>
</organism>
<dbReference type="Gene3D" id="3.40.605.10">
    <property type="entry name" value="Aldehyde Dehydrogenase, Chain A, domain 1"/>
    <property type="match status" value="1"/>
</dbReference>
<keyword evidence="3" id="KW-0520">NAD</keyword>
<keyword evidence="2" id="KW-0560">Oxidoreductase</keyword>
<dbReference type="InterPro" id="IPR016162">
    <property type="entry name" value="Ald_DH_N"/>
</dbReference>
<dbReference type="Pfam" id="PF00171">
    <property type="entry name" value="Aldedh"/>
    <property type="match status" value="1"/>
</dbReference>
<dbReference type="RefSeq" id="WP_143131453.1">
    <property type="nucleotide sequence ID" value="NZ_FZOT01000028.1"/>
</dbReference>
<proteinExistence type="inferred from homology"/>
<reference evidence="5 6" key="1">
    <citation type="submission" date="2017-06" db="EMBL/GenBank/DDBJ databases">
        <authorList>
            <person name="Kim H.J."/>
            <person name="Triplett B.A."/>
        </authorList>
    </citation>
    <scope>NUCLEOTIDE SEQUENCE [LARGE SCALE GENOMIC DNA]</scope>
    <source>
        <strain evidence="5 6">U15</strain>
    </source>
</reference>
<dbReference type="EMBL" id="FZOT01000028">
    <property type="protein sequence ID" value="SNT35875.1"/>
    <property type="molecule type" value="Genomic_DNA"/>
</dbReference>
<dbReference type="InterPro" id="IPR015590">
    <property type="entry name" value="Aldehyde_DH_dom"/>
</dbReference>
<dbReference type="PANTHER" id="PTHR42986">
    <property type="entry name" value="BENZALDEHYDE DEHYDROGENASE YFMT"/>
    <property type="match status" value="1"/>
</dbReference>
<dbReference type="AlphaFoldDB" id="A0A239LZQ7"/>
<gene>
    <name evidence="5" type="ORF">SAMN06265795_12850</name>
</gene>